<proteinExistence type="predicted"/>
<dbReference type="SMART" id="SM00320">
    <property type="entry name" value="WD40"/>
    <property type="match status" value="1"/>
</dbReference>
<keyword evidence="3" id="KW-1185">Reference proteome</keyword>
<evidence type="ECO:0000313" key="2">
    <source>
        <dbReference type="EMBL" id="KAH3858183.1"/>
    </source>
</evidence>
<dbReference type="InterPro" id="IPR015943">
    <property type="entry name" value="WD40/YVTN_repeat-like_dom_sf"/>
</dbReference>
<organism evidence="2 3">
    <name type="scientific">Dreissena polymorpha</name>
    <name type="common">Zebra mussel</name>
    <name type="synonym">Mytilus polymorpha</name>
    <dbReference type="NCBI Taxonomy" id="45954"/>
    <lineage>
        <taxon>Eukaryota</taxon>
        <taxon>Metazoa</taxon>
        <taxon>Spiralia</taxon>
        <taxon>Lophotrochozoa</taxon>
        <taxon>Mollusca</taxon>
        <taxon>Bivalvia</taxon>
        <taxon>Autobranchia</taxon>
        <taxon>Heteroconchia</taxon>
        <taxon>Euheterodonta</taxon>
        <taxon>Imparidentia</taxon>
        <taxon>Neoheterodontei</taxon>
        <taxon>Myida</taxon>
        <taxon>Dreissenoidea</taxon>
        <taxon>Dreissenidae</taxon>
        <taxon>Dreissena</taxon>
    </lineage>
</organism>
<reference evidence="2" key="2">
    <citation type="submission" date="2020-11" db="EMBL/GenBank/DDBJ databases">
        <authorList>
            <person name="McCartney M.A."/>
            <person name="Auch B."/>
            <person name="Kono T."/>
            <person name="Mallez S."/>
            <person name="Becker A."/>
            <person name="Gohl D.M."/>
            <person name="Silverstein K.A.T."/>
            <person name="Koren S."/>
            <person name="Bechman K.B."/>
            <person name="Herman A."/>
            <person name="Abrahante J.E."/>
            <person name="Garbe J."/>
        </authorList>
    </citation>
    <scope>NUCLEOTIDE SEQUENCE</scope>
    <source>
        <strain evidence="2">Duluth1</strain>
        <tissue evidence="2">Whole animal</tissue>
    </source>
</reference>
<reference evidence="2" key="1">
    <citation type="journal article" date="2019" name="bioRxiv">
        <title>The Genome of the Zebra Mussel, Dreissena polymorpha: A Resource for Invasive Species Research.</title>
        <authorList>
            <person name="McCartney M.A."/>
            <person name="Auch B."/>
            <person name="Kono T."/>
            <person name="Mallez S."/>
            <person name="Zhang Y."/>
            <person name="Obille A."/>
            <person name="Becker A."/>
            <person name="Abrahante J.E."/>
            <person name="Garbe J."/>
            <person name="Badalamenti J.P."/>
            <person name="Herman A."/>
            <person name="Mangelson H."/>
            <person name="Liachko I."/>
            <person name="Sullivan S."/>
            <person name="Sone E.D."/>
            <person name="Koren S."/>
            <person name="Silverstein K.A.T."/>
            <person name="Beckman K.B."/>
            <person name="Gohl D.M."/>
        </authorList>
    </citation>
    <scope>NUCLEOTIDE SEQUENCE</scope>
    <source>
        <strain evidence="2">Duluth1</strain>
        <tissue evidence="2">Whole animal</tissue>
    </source>
</reference>
<dbReference type="EMBL" id="JAIWYP010000003">
    <property type="protein sequence ID" value="KAH3858183.1"/>
    <property type="molecule type" value="Genomic_DNA"/>
</dbReference>
<gene>
    <name evidence="2" type="ORF">DPMN_100803</name>
</gene>
<keyword evidence="1" id="KW-0853">WD repeat</keyword>
<dbReference type="Gene3D" id="2.130.10.10">
    <property type="entry name" value="YVTN repeat-like/Quinoprotein amine dehydrogenase"/>
    <property type="match status" value="1"/>
</dbReference>
<accession>A0A9D4LI82</accession>
<comment type="caution">
    <text evidence="2">The sequence shown here is derived from an EMBL/GenBank/DDBJ whole genome shotgun (WGS) entry which is preliminary data.</text>
</comment>
<feature type="repeat" description="WD" evidence="1">
    <location>
        <begin position="50"/>
        <end position="85"/>
    </location>
</feature>
<dbReference type="PANTHER" id="PTHR46362">
    <property type="entry name" value="GEM-ASSOCIATED PROTEIN 5"/>
    <property type="match status" value="1"/>
</dbReference>
<evidence type="ECO:0000256" key="1">
    <source>
        <dbReference type="PROSITE-ProRule" id="PRU00221"/>
    </source>
</evidence>
<dbReference type="PANTHER" id="PTHR46362:SF1">
    <property type="entry name" value="GEM-ASSOCIATED PROTEIN 5"/>
    <property type="match status" value="1"/>
</dbReference>
<dbReference type="AlphaFoldDB" id="A0A9D4LI82"/>
<dbReference type="GO" id="GO:0000387">
    <property type="term" value="P:spliceosomal snRNP assembly"/>
    <property type="evidence" value="ECO:0007669"/>
    <property type="project" value="TreeGrafter"/>
</dbReference>
<protein>
    <submittedName>
        <fullName evidence="2">Uncharacterized protein</fullName>
    </submittedName>
</protein>
<name>A0A9D4LI82_DREPO</name>
<dbReference type="InterPro" id="IPR052640">
    <property type="entry name" value="Gemin-5"/>
</dbReference>
<dbReference type="InterPro" id="IPR036322">
    <property type="entry name" value="WD40_repeat_dom_sf"/>
</dbReference>
<dbReference type="GO" id="GO:0032797">
    <property type="term" value="C:SMN complex"/>
    <property type="evidence" value="ECO:0007669"/>
    <property type="project" value="TreeGrafter"/>
</dbReference>
<dbReference type="SUPFAM" id="SSF50978">
    <property type="entry name" value="WD40 repeat-like"/>
    <property type="match status" value="1"/>
</dbReference>
<dbReference type="Pfam" id="PF00400">
    <property type="entry name" value="WD40"/>
    <property type="match status" value="1"/>
</dbReference>
<evidence type="ECO:0000313" key="3">
    <source>
        <dbReference type="Proteomes" id="UP000828390"/>
    </source>
</evidence>
<dbReference type="InterPro" id="IPR001680">
    <property type="entry name" value="WD40_rpt"/>
</dbReference>
<dbReference type="Proteomes" id="UP000828390">
    <property type="component" value="Unassembled WGS sequence"/>
</dbReference>
<dbReference type="GO" id="GO:0003730">
    <property type="term" value="F:mRNA 3'-UTR binding"/>
    <property type="evidence" value="ECO:0007669"/>
    <property type="project" value="TreeGrafter"/>
</dbReference>
<dbReference type="GO" id="GO:0005634">
    <property type="term" value="C:nucleus"/>
    <property type="evidence" value="ECO:0007669"/>
    <property type="project" value="TreeGrafter"/>
</dbReference>
<dbReference type="PROSITE" id="PS50082">
    <property type="entry name" value="WD_REPEATS_2"/>
    <property type="match status" value="1"/>
</dbReference>
<sequence length="102" mass="11565">MTKTIIPASPNWYCTKVTHSNKRNILVFASRHDIYIFGYDQYPAQFSGVFVGHKEKVTALSLCNHDQYVMLCCSGSEDGSVKLWNTVDCTVSAEHIIHKVRL</sequence>